<dbReference type="InterPro" id="IPR004125">
    <property type="entry name" value="Signal_recog_particle_SRP54_M"/>
</dbReference>
<evidence type="ECO:0000313" key="4">
    <source>
        <dbReference type="EMBL" id="SVB83245.1"/>
    </source>
</evidence>
<dbReference type="GO" id="GO:0048500">
    <property type="term" value="C:signal recognition particle"/>
    <property type="evidence" value="ECO:0007669"/>
    <property type="project" value="InterPro"/>
</dbReference>
<evidence type="ECO:0000256" key="1">
    <source>
        <dbReference type="ARBA" id="ARBA00022741"/>
    </source>
</evidence>
<dbReference type="GO" id="GO:0005525">
    <property type="term" value="F:GTP binding"/>
    <property type="evidence" value="ECO:0007669"/>
    <property type="project" value="UniProtKB-KW"/>
</dbReference>
<evidence type="ECO:0000259" key="3">
    <source>
        <dbReference type="PROSITE" id="PS00300"/>
    </source>
</evidence>
<dbReference type="Pfam" id="PF02978">
    <property type="entry name" value="SRP_SPB"/>
    <property type="match status" value="1"/>
</dbReference>
<dbReference type="SUPFAM" id="SSF47446">
    <property type="entry name" value="Signal peptide-binding domain"/>
    <property type="match status" value="1"/>
</dbReference>
<dbReference type="PANTHER" id="PTHR11564">
    <property type="entry name" value="SIGNAL RECOGNITION PARTICLE 54K PROTEIN SRP54"/>
    <property type="match status" value="1"/>
</dbReference>
<dbReference type="Gene3D" id="3.40.50.300">
    <property type="entry name" value="P-loop containing nucleotide triphosphate hydrolases"/>
    <property type="match status" value="1"/>
</dbReference>
<accession>A0A382H7Y9</accession>
<dbReference type="EMBL" id="UINC01059622">
    <property type="protein sequence ID" value="SVB83245.1"/>
    <property type="molecule type" value="Genomic_DNA"/>
</dbReference>
<sequence length="257" mass="28893">GRLHVDGEMMEEIQSIQEKTHPDETLFVVDGMTGQDAVNSARIFSETLSITGTVLTKMEGDSRGGAAVSVTEVTGVPIKFIGVSEKIEGLEVFDPKRIADRILGFGDVVSLVEKAQESIDNKDGKSIQKVLSGKEFDLNDFISQLRQIKKMGSLNQIVEMLPGANRKMMKKMDLNEKQLVWTEAIIQSMTAQERCQPKIINGSRRKRIAEGSGRSIQDVNQLIKEFFQIQKMMKQMRKKAFPQMRMRKSGLHFTTLN</sequence>
<feature type="non-terminal residue" evidence="4">
    <location>
        <position position="1"/>
    </location>
</feature>
<dbReference type="Gene3D" id="1.10.260.30">
    <property type="entry name" value="Signal recognition particle, SRP54 subunit, M-domain"/>
    <property type="match status" value="1"/>
</dbReference>
<dbReference type="SMART" id="SM00962">
    <property type="entry name" value="SRP54"/>
    <property type="match status" value="1"/>
</dbReference>
<reference evidence="4" key="1">
    <citation type="submission" date="2018-05" db="EMBL/GenBank/DDBJ databases">
        <authorList>
            <person name="Lanie J.A."/>
            <person name="Ng W.-L."/>
            <person name="Kazmierczak K.M."/>
            <person name="Andrzejewski T.M."/>
            <person name="Davidsen T.M."/>
            <person name="Wayne K.J."/>
            <person name="Tettelin H."/>
            <person name="Glass J.I."/>
            <person name="Rusch D."/>
            <person name="Podicherti R."/>
            <person name="Tsui H.-C.T."/>
            <person name="Winkler M.E."/>
        </authorList>
    </citation>
    <scope>NUCLEOTIDE SEQUENCE</scope>
</reference>
<evidence type="ECO:0000256" key="2">
    <source>
        <dbReference type="ARBA" id="ARBA00023134"/>
    </source>
</evidence>
<keyword evidence="1" id="KW-0547">Nucleotide-binding</keyword>
<dbReference type="InterPro" id="IPR027417">
    <property type="entry name" value="P-loop_NTPase"/>
</dbReference>
<dbReference type="InterPro" id="IPR022941">
    <property type="entry name" value="SRP54"/>
</dbReference>
<dbReference type="GO" id="GO:0003924">
    <property type="term" value="F:GTPase activity"/>
    <property type="evidence" value="ECO:0007669"/>
    <property type="project" value="InterPro"/>
</dbReference>
<dbReference type="GO" id="GO:0008312">
    <property type="term" value="F:7S RNA binding"/>
    <property type="evidence" value="ECO:0007669"/>
    <property type="project" value="InterPro"/>
</dbReference>
<dbReference type="Pfam" id="PF00448">
    <property type="entry name" value="SRP54"/>
    <property type="match status" value="1"/>
</dbReference>
<name>A0A382H7Y9_9ZZZZ</name>
<gene>
    <name evidence="4" type="ORF">METZ01_LOCUS236099</name>
</gene>
<dbReference type="InterPro" id="IPR036891">
    <property type="entry name" value="Signal_recog_part_SRP54_M_sf"/>
</dbReference>
<feature type="domain" description="SRP54-type proteins GTP-binding" evidence="3">
    <location>
        <begin position="77"/>
        <end position="90"/>
    </location>
</feature>
<proteinExistence type="predicted"/>
<organism evidence="4">
    <name type="scientific">marine metagenome</name>
    <dbReference type="NCBI Taxonomy" id="408172"/>
    <lineage>
        <taxon>unclassified sequences</taxon>
        <taxon>metagenomes</taxon>
        <taxon>ecological metagenomes</taxon>
    </lineage>
</organism>
<dbReference type="InterPro" id="IPR000897">
    <property type="entry name" value="SRP54_GTPase_dom"/>
</dbReference>
<protein>
    <recommendedName>
        <fullName evidence="3">SRP54-type proteins GTP-binding domain-containing protein</fullName>
    </recommendedName>
</protein>
<dbReference type="GO" id="GO:0006614">
    <property type="term" value="P:SRP-dependent cotranslational protein targeting to membrane"/>
    <property type="evidence" value="ECO:0007669"/>
    <property type="project" value="InterPro"/>
</dbReference>
<dbReference type="PROSITE" id="PS00300">
    <property type="entry name" value="SRP54"/>
    <property type="match status" value="1"/>
</dbReference>
<dbReference type="AlphaFoldDB" id="A0A382H7Y9"/>
<dbReference type="SUPFAM" id="SSF52540">
    <property type="entry name" value="P-loop containing nucleoside triphosphate hydrolases"/>
    <property type="match status" value="1"/>
</dbReference>
<keyword evidence="2" id="KW-0342">GTP-binding</keyword>
<dbReference type="PANTHER" id="PTHR11564:SF5">
    <property type="entry name" value="SIGNAL RECOGNITION PARTICLE SUBUNIT SRP54"/>
    <property type="match status" value="1"/>
</dbReference>